<feature type="transmembrane region" description="Helical" evidence="2">
    <location>
        <begin position="236"/>
        <end position="259"/>
    </location>
</feature>
<feature type="transmembrane region" description="Helical" evidence="2">
    <location>
        <begin position="100"/>
        <end position="125"/>
    </location>
</feature>
<dbReference type="InterPro" id="IPR029063">
    <property type="entry name" value="SAM-dependent_MTases_sf"/>
</dbReference>
<keyword evidence="4" id="KW-1185">Reference proteome</keyword>
<feature type="transmembrane region" description="Helical" evidence="2">
    <location>
        <begin position="280"/>
        <end position="303"/>
    </location>
</feature>
<proteinExistence type="predicted"/>
<evidence type="ECO:0000256" key="2">
    <source>
        <dbReference type="SAM" id="Phobius"/>
    </source>
</evidence>
<dbReference type="Gene3D" id="3.40.50.150">
    <property type="entry name" value="Vaccinia Virus protein VP39"/>
    <property type="match status" value="1"/>
</dbReference>
<keyword evidence="2" id="KW-0472">Membrane</keyword>
<gene>
    <name evidence="3" type="ORF">NG900_09990</name>
</gene>
<protein>
    <submittedName>
        <fullName evidence="3">Spermidine synthase</fullName>
    </submittedName>
</protein>
<evidence type="ECO:0000256" key="1">
    <source>
        <dbReference type="ARBA" id="ARBA00023115"/>
    </source>
</evidence>
<keyword evidence="2" id="KW-0812">Transmembrane</keyword>
<evidence type="ECO:0000313" key="4">
    <source>
        <dbReference type="Proteomes" id="UP001162811"/>
    </source>
</evidence>
<feature type="transmembrane region" description="Helical" evidence="2">
    <location>
        <begin position="309"/>
        <end position="335"/>
    </location>
</feature>
<feature type="transmembrane region" description="Helical" evidence="2">
    <location>
        <begin position="137"/>
        <end position="160"/>
    </location>
</feature>
<dbReference type="SUPFAM" id="SSF53335">
    <property type="entry name" value="S-adenosyl-L-methionine-dependent methyltransferases"/>
    <property type="match status" value="1"/>
</dbReference>
<dbReference type="CDD" id="cd02440">
    <property type="entry name" value="AdoMet_MTases"/>
    <property type="match status" value="1"/>
</dbReference>
<dbReference type="PANTHER" id="PTHR43317">
    <property type="entry name" value="THERMOSPERMINE SYNTHASE ACAULIS5"/>
    <property type="match status" value="1"/>
</dbReference>
<organism evidence="3 4">
    <name type="scientific">Ralstonia soli</name>
    <dbReference type="NCBI Taxonomy" id="2953896"/>
    <lineage>
        <taxon>Bacteria</taxon>
        <taxon>Pseudomonadati</taxon>
        <taxon>Pseudomonadota</taxon>
        <taxon>Betaproteobacteria</taxon>
        <taxon>Burkholderiales</taxon>
        <taxon>Burkholderiaceae</taxon>
        <taxon>Ralstonia</taxon>
    </lineage>
</organism>
<dbReference type="Proteomes" id="UP001162811">
    <property type="component" value="Unassembled WGS sequence"/>
</dbReference>
<dbReference type="EMBL" id="JAMXHT010000003">
    <property type="protein sequence ID" value="MCO5398522.1"/>
    <property type="molecule type" value="Genomic_DNA"/>
</dbReference>
<keyword evidence="2" id="KW-1133">Transmembrane helix</keyword>
<feature type="transmembrane region" description="Helical" evidence="2">
    <location>
        <begin position="373"/>
        <end position="395"/>
    </location>
</feature>
<feature type="transmembrane region" description="Helical" evidence="2">
    <location>
        <begin position="205"/>
        <end position="224"/>
    </location>
</feature>
<dbReference type="PANTHER" id="PTHR43317:SF1">
    <property type="entry name" value="THERMOSPERMINE SYNTHASE ACAULIS5"/>
    <property type="match status" value="1"/>
</dbReference>
<reference evidence="3" key="2">
    <citation type="journal article" date="2023" name="Front. Microbiol.">
        <title>Ralstonia chuxiongensis sp. nov., Ralstonia mojiangensis sp. nov., and Ralstonia soli sp. nov., isolated from tobacco fields, are three novel species in the family Burkholderiaceae.</title>
        <authorList>
            <person name="Lu C.H."/>
            <person name="Zhang Y.Y."/>
            <person name="Jiang N."/>
            <person name="Chen W."/>
            <person name="Shao X."/>
            <person name="Zhao Z.M."/>
            <person name="Lu W.L."/>
            <person name="Hu X."/>
            <person name="Xi Y.X."/>
            <person name="Zou S.Y."/>
            <person name="Wei Q.J."/>
            <person name="Lin Z.L."/>
            <person name="Gong L."/>
            <person name="Gai X.T."/>
            <person name="Zhang L.Q."/>
            <person name="Li J.Y."/>
            <person name="Jin Y."/>
            <person name="Xia Z.Y."/>
        </authorList>
    </citation>
    <scope>NUCLEOTIDE SEQUENCE</scope>
    <source>
        <strain evidence="3">21MJYT02-11</strain>
    </source>
</reference>
<reference evidence="3" key="1">
    <citation type="submission" date="2022-06" db="EMBL/GenBank/DDBJ databases">
        <authorList>
            <person name="Lu C.-H."/>
        </authorList>
    </citation>
    <scope>NUCLEOTIDE SEQUENCE</scope>
    <source>
        <strain evidence="3">21MJYT02-11</strain>
    </source>
</reference>
<feature type="transmembrane region" description="Helical" evidence="2">
    <location>
        <begin position="347"/>
        <end position="367"/>
    </location>
</feature>
<dbReference type="Pfam" id="PF01564">
    <property type="entry name" value="Spermine_synth"/>
    <property type="match status" value="1"/>
</dbReference>
<feature type="transmembrane region" description="Helical" evidence="2">
    <location>
        <begin position="407"/>
        <end position="428"/>
    </location>
</feature>
<feature type="transmembrane region" description="Helical" evidence="2">
    <location>
        <begin position="166"/>
        <end position="184"/>
    </location>
</feature>
<feature type="transmembrane region" description="Helical" evidence="2">
    <location>
        <begin position="34"/>
        <end position="54"/>
    </location>
</feature>
<comment type="caution">
    <text evidence="3">The sequence shown here is derived from an EMBL/GenBank/DDBJ whole genome shotgun (WGS) entry which is preliminary data.</text>
</comment>
<sequence>MLFFFSGFPALIYQLVWQRALFRIFGVNIESVTIVVTAFMLGLGLGSLAGGLLSKRRRLPLLPLLAAIELLTGAFGFVSIDIFDRVGTLALGLPLGLTAAVTLALVLVPTLLMGATLPILVGHLARRSGNVGNAVGLLYYVNTLGAGVACLACAVLLFPFLGMQAAVHMAVAMNVAVAVGALFMHWRGRLEASALETRLSTVSTAAPALHFAPILVLACVGGAISLSYEIFFFRTISYATGSGASAFAATLGAFLVGIASGSRQAGEWCANPIELGMRQLAASLLKANLVGLLFLPLLTHFVVFGTAMLGAALLMVFLLARNLGALLPCLAHWGVSADGHAGMRTALLYLANIVGSATGSILTGFVLMDHLSLVGIAAGLVVAGAACAALLYAWLPLSLQLRQRYMAGAGALGVLAVAVMPALSSGVLESLLWKGEPDAKGPFAQVIENRSGIITVDQEGAVYGGGMYDGRFNVDLRHDTNGILRPYALSLFHPHPRDVLMIGLASGSWAQVIANNPDVRSLTIVEINPGYVALVANHPQVASLLDNPKVSIVTDDGRRWLRMHPERQFDAIVSNTTWHYRANATNLLSVEFLRLAEGHLNPAGILYYNTTDSERVQRTACLVFPYGARFSNHMVVSGAPLAWDFEHWRQTLDAYRIDGRPMLDASLGQGRIIAGGLQRLGEAAQRGGGDSREDAMEDCSRVLARTAGLVPVTDDNMGTEWRHVLHLD</sequence>
<dbReference type="RefSeq" id="WP_252679748.1">
    <property type="nucleotide sequence ID" value="NZ_JAMXHT010000003.1"/>
</dbReference>
<name>A0ABT1AK80_9RALS</name>
<evidence type="ECO:0000313" key="3">
    <source>
        <dbReference type="EMBL" id="MCO5398522.1"/>
    </source>
</evidence>
<feature type="transmembrane region" description="Helical" evidence="2">
    <location>
        <begin position="61"/>
        <end position="80"/>
    </location>
</feature>
<keyword evidence="1" id="KW-0620">Polyamine biosynthesis</keyword>
<accession>A0ABT1AK80</accession>